<feature type="transmembrane region" description="Helical" evidence="1">
    <location>
        <begin position="137"/>
        <end position="160"/>
    </location>
</feature>
<reference evidence="2" key="1">
    <citation type="submission" date="2019-08" db="EMBL/GenBank/DDBJ databases">
        <title>Genomic characterization of a novel candidate phylum (ARYD3) from a high temperature, high salinity tertiary oil reservoir in north central Oklahoma, USA.</title>
        <authorList>
            <person name="Youssef N.H."/>
            <person name="Yadav A."/>
            <person name="Elshahed M.S."/>
        </authorList>
    </citation>
    <scope>NUCLEOTIDE SEQUENCE [LARGE SCALE GENOMIC DNA]</scope>
    <source>
        <strain evidence="2">ARYD3</strain>
    </source>
</reference>
<keyword evidence="1" id="KW-0812">Transmembrane</keyword>
<dbReference type="Proteomes" id="UP000324143">
    <property type="component" value="Unassembled WGS sequence"/>
</dbReference>
<gene>
    <name evidence="2" type="ORF">FXF47_09805</name>
</gene>
<evidence type="ECO:0000313" key="2">
    <source>
        <dbReference type="EMBL" id="TYB30324.1"/>
    </source>
</evidence>
<organism evidence="2 3">
    <name type="scientific">Candidatus Mcinerneyibacterium aminivorans</name>
    <dbReference type="NCBI Taxonomy" id="2703815"/>
    <lineage>
        <taxon>Bacteria</taxon>
        <taxon>Candidatus Macinerneyibacteriota</taxon>
        <taxon>Candidatus Mcinerneyibacteria</taxon>
        <taxon>Candidatus Mcinerneyibacteriales</taxon>
        <taxon>Candidatus Mcinerneyibacteriaceae</taxon>
        <taxon>Candidatus Mcinerneyibacterium</taxon>
    </lineage>
</organism>
<dbReference type="AlphaFoldDB" id="A0A5D0M9A6"/>
<keyword evidence="1" id="KW-1133">Transmembrane helix</keyword>
<feature type="transmembrane region" description="Helical" evidence="1">
    <location>
        <begin position="7"/>
        <end position="31"/>
    </location>
</feature>
<evidence type="ECO:0000256" key="1">
    <source>
        <dbReference type="SAM" id="Phobius"/>
    </source>
</evidence>
<evidence type="ECO:0000313" key="3">
    <source>
        <dbReference type="Proteomes" id="UP000324143"/>
    </source>
</evidence>
<keyword evidence="3" id="KW-1185">Reference proteome</keyword>
<name>A0A5D0M9A6_9BACT</name>
<protein>
    <submittedName>
        <fullName evidence="2">Uncharacterized protein</fullName>
    </submittedName>
</protein>
<keyword evidence="1" id="KW-0472">Membrane</keyword>
<proteinExistence type="predicted"/>
<comment type="caution">
    <text evidence="2">The sequence shown here is derived from an EMBL/GenBank/DDBJ whole genome shotgun (WGS) entry which is preliminary data.</text>
</comment>
<accession>A0A5D0M9A6</accession>
<dbReference type="EMBL" id="VSIX01000142">
    <property type="protein sequence ID" value="TYB30324.1"/>
    <property type="molecule type" value="Genomic_DNA"/>
</dbReference>
<sequence>MNISKNIYKWLVVICLLVFLSSLIFGFFYFLKIKNRYESKVFSFNYPENKKLSFGKKGVYFFFSKNIKTITIKKDKGEIEIFDNIDIPEFNLLNNKPLEKIKVEKNTRVLLESKSKGEIRVINNFNKFVEETLEGKVFVFFIMIAFSFVFGLFSLTVFFLSENKN</sequence>